<dbReference type="InterPro" id="IPR001227">
    <property type="entry name" value="Ac_transferase_dom_sf"/>
</dbReference>
<dbReference type="NCBIfam" id="NF004197">
    <property type="entry name" value="PRK05653.1-1"/>
    <property type="match status" value="1"/>
</dbReference>
<dbReference type="SUPFAM" id="SSF53901">
    <property type="entry name" value="Thiolase-like"/>
    <property type="match status" value="1"/>
</dbReference>
<feature type="domain" description="Malonyl-CoA:ACP transacylase (MAT)" evidence="7">
    <location>
        <begin position="45"/>
        <end position="290"/>
    </location>
</feature>
<dbReference type="InterPro" id="IPR036291">
    <property type="entry name" value="NAD(P)-bd_dom_sf"/>
</dbReference>
<dbReference type="Proteomes" id="UP001194696">
    <property type="component" value="Unassembled WGS sequence"/>
</dbReference>
<dbReference type="InterPro" id="IPR011284">
    <property type="entry name" value="3oxo_ACP_reduc"/>
</dbReference>
<dbReference type="PRINTS" id="PR00081">
    <property type="entry name" value="GDHRDH"/>
</dbReference>
<dbReference type="Gene3D" id="3.40.366.10">
    <property type="entry name" value="Malonyl-Coenzyme A Acyl Carrier Protein, domain 2"/>
    <property type="match status" value="2"/>
</dbReference>
<dbReference type="SMART" id="SM00822">
    <property type="entry name" value="PKS_KR"/>
    <property type="match status" value="1"/>
</dbReference>
<evidence type="ECO:0000313" key="8">
    <source>
        <dbReference type="EMBL" id="KAG0298686.1"/>
    </source>
</evidence>
<dbReference type="SUPFAM" id="SSF51735">
    <property type="entry name" value="NAD(P)-binding Rossmann-fold domains"/>
    <property type="match status" value="1"/>
</dbReference>
<evidence type="ECO:0000256" key="2">
    <source>
        <dbReference type="ARBA" id="ARBA00012948"/>
    </source>
</evidence>
<keyword evidence="4" id="KW-0560">Oxidoreductase</keyword>
<dbReference type="InterPro" id="IPR020904">
    <property type="entry name" value="Sc_DH/Rdtase_CS"/>
</dbReference>
<dbReference type="Gene3D" id="3.40.50.720">
    <property type="entry name" value="NAD(P)-binding Rossmann-like Domain"/>
    <property type="match status" value="1"/>
</dbReference>
<organism evidence="8 9">
    <name type="scientific">Linnemannia gamsii</name>
    <dbReference type="NCBI Taxonomy" id="64522"/>
    <lineage>
        <taxon>Eukaryota</taxon>
        <taxon>Fungi</taxon>
        <taxon>Fungi incertae sedis</taxon>
        <taxon>Mucoromycota</taxon>
        <taxon>Mortierellomycotina</taxon>
        <taxon>Mortierellomycetes</taxon>
        <taxon>Mortierellales</taxon>
        <taxon>Mortierellaceae</taxon>
        <taxon>Linnemannia</taxon>
    </lineage>
</organism>
<dbReference type="InterPro" id="IPR057326">
    <property type="entry name" value="KR_dom"/>
</dbReference>
<dbReference type="PANTHER" id="PTHR42879:SF2">
    <property type="entry name" value="3-OXOACYL-[ACYL-CARRIER-PROTEIN] REDUCTASE FABG"/>
    <property type="match status" value="1"/>
</dbReference>
<evidence type="ECO:0000256" key="1">
    <source>
        <dbReference type="ARBA" id="ARBA00006484"/>
    </source>
</evidence>
<comment type="catalytic activity">
    <reaction evidence="5">
        <text>a (3R)-hydroxyacyl-[ACP] + NADP(+) = a 3-oxoacyl-[ACP] + NADPH + H(+)</text>
        <dbReference type="Rhea" id="RHEA:17397"/>
        <dbReference type="Rhea" id="RHEA-COMP:9916"/>
        <dbReference type="Rhea" id="RHEA-COMP:9945"/>
        <dbReference type="ChEBI" id="CHEBI:15378"/>
        <dbReference type="ChEBI" id="CHEBI:57783"/>
        <dbReference type="ChEBI" id="CHEBI:58349"/>
        <dbReference type="ChEBI" id="CHEBI:78776"/>
        <dbReference type="ChEBI" id="CHEBI:78827"/>
        <dbReference type="EC" id="1.1.1.100"/>
    </reaction>
</comment>
<evidence type="ECO:0000256" key="5">
    <source>
        <dbReference type="ARBA" id="ARBA00048508"/>
    </source>
</evidence>
<dbReference type="PROSITE" id="PS00061">
    <property type="entry name" value="ADH_SHORT"/>
    <property type="match status" value="1"/>
</dbReference>
<keyword evidence="3" id="KW-0521">NADP</keyword>
<dbReference type="PANTHER" id="PTHR42879">
    <property type="entry name" value="3-OXOACYL-(ACYL-CARRIER-PROTEIN) REDUCTASE"/>
    <property type="match status" value="1"/>
</dbReference>
<dbReference type="NCBIfam" id="NF009466">
    <property type="entry name" value="PRK12826.1-2"/>
    <property type="match status" value="1"/>
</dbReference>
<accession>A0ABQ7KG69</accession>
<comment type="similarity">
    <text evidence="1">Belongs to the short-chain dehydrogenases/reductases (SDR) family.</text>
</comment>
<evidence type="ECO:0000256" key="3">
    <source>
        <dbReference type="ARBA" id="ARBA00022857"/>
    </source>
</evidence>
<dbReference type="InterPro" id="IPR002347">
    <property type="entry name" value="SDR_fam"/>
</dbReference>
<dbReference type="SMART" id="SM00827">
    <property type="entry name" value="PKS_AT"/>
    <property type="match status" value="1"/>
</dbReference>
<dbReference type="InterPro" id="IPR016035">
    <property type="entry name" value="Acyl_Trfase/lysoPLipase"/>
</dbReference>
<dbReference type="PRINTS" id="PR00080">
    <property type="entry name" value="SDRFAMILY"/>
</dbReference>
<name>A0ABQ7KG69_9FUNG</name>
<feature type="domain" description="Ketoreductase" evidence="6">
    <location>
        <begin position="212"/>
        <end position="383"/>
    </location>
</feature>
<evidence type="ECO:0000259" key="6">
    <source>
        <dbReference type="SMART" id="SM00822"/>
    </source>
</evidence>
<dbReference type="EC" id="1.1.1.100" evidence="2"/>
<keyword evidence="9" id="KW-1185">Reference proteome</keyword>
<sequence length="445" mass="46708">MDGRAVLKLAVNVLEKVALEALAKAQLSSADLDWLIPHQANLRIMQGSQSVGMLGTFADWPVVRETLQEASDALNQDIGKLIAEGPVDTLNLTTHTQPAMLTAAYAVYRAWSSVGGPVPAMVAGHSLGEYTALVVAGALTFSDAVSLVRFRAQVMQAAVPPAADQLRDYLSQVEVRPPQIPVVNNIDVAMASEPAEIKNALARQAAGPYARASRGIGRALALELARAGATVIGSATSAEGAASITAAFAESGFAGHGIALDVNDPALDQRIEDLTKKFGAPQILVNNAGITRDQLILRMKEEEWDDVLNTNLKAVFRLSRAVLRPMIKARSGRIINITSVVGAMGSAGQVNYAAAKAGVAGMTRALAREVGSRGITVNCIAPGFIETDMTNILPAEQQTAIKSQIPLGRFGSPEDIAHAVAFLASARAAYITGTTLHVNGGMFMA</sequence>
<dbReference type="InterPro" id="IPR050259">
    <property type="entry name" value="SDR"/>
</dbReference>
<evidence type="ECO:0000313" key="9">
    <source>
        <dbReference type="Proteomes" id="UP001194696"/>
    </source>
</evidence>
<comment type="caution">
    <text evidence="8">The sequence shown here is derived from an EMBL/GenBank/DDBJ whole genome shotgun (WGS) entry which is preliminary data.</text>
</comment>
<dbReference type="InterPro" id="IPR016039">
    <property type="entry name" value="Thiolase-like"/>
</dbReference>
<proteinExistence type="inferred from homology"/>
<dbReference type="Pfam" id="PF13561">
    <property type="entry name" value="adh_short_C2"/>
    <property type="match status" value="1"/>
</dbReference>
<evidence type="ECO:0000259" key="7">
    <source>
        <dbReference type="SMART" id="SM00827"/>
    </source>
</evidence>
<dbReference type="EMBL" id="JAAAIM010000005">
    <property type="protein sequence ID" value="KAG0298686.1"/>
    <property type="molecule type" value="Genomic_DNA"/>
</dbReference>
<gene>
    <name evidence="8" type="ORF">BGZ96_008714</name>
</gene>
<dbReference type="Gene3D" id="3.40.47.10">
    <property type="match status" value="1"/>
</dbReference>
<reference evidence="8 9" key="1">
    <citation type="journal article" date="2020" name="Fungal Divers.">
        <title>Resolving the Mortierellaceae phylogeny through synthesis of multi-gene phylogenetics and phylogenomics.</title>
        <authorList>
            <person name="Vandepol N."/>
            <person name="Liber J."/>
            <person name="Desiro A."/>
            <person name="Na H."/>
            <person name="Kennedy M."/>
            <person name="Barry K."/>
            <person name="Grigoriev I.V."/>
            <person name="Miller A.N."/>
            <person name="O'Donnell K."/>
            <person name="Stajich J.E."/>
            <person name="Bonito G."/>
        </authorList>
    </citation>
    <scope>NUCLEOTIDE SEQUENCE [LARGE SCALE GENOMIC DNA]</scope>
    <source>
        <strain evidence="8 9">AD045</strain>
    </source>
</reference>
<dbReference type="NCBIfam" id="TIGR01830">
    <property type="entry name" value="3oxo_ACP_reduc"/>
    <property type="match status" value="1"/>
</dbReference>
<dbReference type="CDD" id="cd05333">
    <property type="entry name" value="BKR_SDR_c"/>
    <property type="match status" value="1"/>
</dbReference>
<dbReference type="InterPro" id="IPR014043">
    <property type="entry name" value="Acyl_transferase_dom"/>
</dbReference>
<evidence type="ECO:0000256" key="4">
    <source>
        <dbReference type="ARBA" id="ARBA00023002"/>
    </source>
</evidence>
<protein>
    <recommendedName>
        <fullName evidence="2">3-oxoacyl-[acyl-carrier-protein] reductase</fullName>
        <ecNumber evidence="2">1.1.1.100</ecNumber>
    </recommendedName>
</protein>
<dbReference type="Pfam" id="PF00698">
    <property type="entry name" value="Acyl_transf_1"/>
    <property type="match status" value="1"/>
</dbReference>
<dbReference type="SUPFAM" id="SSF52151">
    <property type="entry name" value="FabD/lysophospholipase-like"/>
    <property type="match status" value="1"/>
</dbReference>